<accession>A0A916BGU2</accession>
<protein>
    <submittedName>
        <fullName evidence="1">Uncharacterized protein</fullName>
    </submittedName>
</protein>
<name>A0A916BGU2_9PROT</name>
<organism evidence="1 2">
    <name type="scientific">Candidatus Nitrotoga fabula</name>
    <dbReference type="NCBI Taxonomy" id="2182327"/>
    <lineage>
        <taxon>Bacteria</taxon>
        <taxon>Pseudomonadati</taxon>
        <taxon>Pseudomonadota</taxon>
        <taxon>Betaproteobacteria</taxon>
        <taxon>Nitrosomonadales</taxon>
        <taxon>Gallionellaceae</taxon>
        <taxon>Candidatus Nitrotoga</taxon>
    </lineage>
</organism>
<dbReference type="InterPro" id="IPR014915">
    <property type="entry name" value="Phage_TLS_TfmB"/>
</dbReference>
<sequence length="56" mass="6429">MRTQWITGFNGRTGINYCSIPVVFDLYNIEQQKRLAIFEDIMVMENAALGVMQKSS</sequence>
<dbReference type="EMBL" id="CAJNBL010000027">
    <property type="protein sequence ID" value="CAE6723707.1"/>
    <property type="molecule type" value="Genomic_DNA"/>
</dbReference>
<proteinExistence type="predicted"/>
<dbReference type="Pfam" id="PF08809">
    <property type="entry name" value="DUF1799"/>
    <property type="match status" value="1"/>
</dbReference>
<dbReference type="AlphaFoldDB" id="A0A916BGU2"/>
<evidence type="ECO:0000313" key="2">
    <source>
        <dbReference type="Proteomes" id="UP000675882"/>
    </source>
</evidence>
<keyword evidence="2" id="KW-1185">Reference proteome</keyword>
<reference evidence="1" key="1">
    <citation type="submission" date="2021-02" db="EMBL/GenBank/DDBJ databases">
        <authorList>
            <person name="Han P."/>
        </authorList>
    </citation>
    <scope>NUCLEOTIDE SEQUENCE</scope>
    <source>
        <strain evidence="1">Candidatus Nitrotoga sp. ZN8</strain>
    </source>
</reference>
<dbReference type="Proteomes" id="UP000675882">
    <property type="component" value="Unassembled WGS sequence"/>
</dbReference>
<evidence type="ECO:0000313" key="1">
    <source>
        <dbReference type="EMBL" id="CAE6723707.1"/>
    </source>
</evidence>
<comment type="caution">
    <text evidence="1">The sequence shown here is derived from an EMBL/GenBank/DDBJ whole genome shotgun (WGS) entry which is preliminary data.</text>
</comment>
<gene>
    <name evidence="1" type="ORF">NTGZN8_330028</name>
</gene>